<keyword evidence="6" id="KW-0520">NAD</keyword>
<keyword evidence="4" id="KW-0378">Hydrolase</keyword>
<dbReference type="SUPFAM" id="SSF55811">
    <property type="entry name" value="Nudix"/>
    <property type="match status" value="2"/>
</dbReference>
<dbReference type="PANTHER" id="PTHR11383:SF3">
    <property type="entry name" value="NAD(P)H PYROPHOSPHATASE NUDT13, MITOCHONDRIAL"/>
    <property type="match status" value="1"/>
</dbReference>
<dbReference type="InterPro" id="IPR015797">
    <property type="entry name" value="NUDIX_hydrolase-like_dom_sf"/>
</dbReference>
<evidence type="ECO:0000313" key="8">
    <source>
        <dbReference type="EMBL" id="CUA82830.1"/>
    </source>
</evidence>
<dbReference type="AlphaFoldDB" id="A0A0K6GW74"/>
<dbReference type="EC" id="3.6.1.22" evidence="2"/>
<evidence type="ECO:0000313" key="9">
    <source>
        <dbReference type="Proteomes" id="UP000243535"/>
    </source>
</evidence>
<keyword evidence="9" id="KW-1185">Reference proteome</keyword>
<dbReference type="InterPro" id="IPR049734">
    <property type="entry name" value="NudC-like_C"/>
</dbReference>
<evidence type="ECO:0000256" key="3">
    <source>
        <dbReference type="ARBA" id="ARBA00022723"/>
    </source>
</evidence>
<evidence type="ECO:0000256" key="2">
    <source>
        <dbReference type="ARBA" id="ARBA00012381"/>
    </source>
</evidence>
<dbReference type="InterPro" id="IPR015375">
    <property type="entry name" value="NADH_PPase-like_N"/>
</dbReference>
<dbReference type="InterPro" id="IPR000086">
    <property type="entry name" value="NUDIX_hydrolase_dom"/>
</dbReference>
<evidence type="ECO:0000256" key="6">
    <source>
        <dbReference type="ARBA" id="ARBA00023027"/>
    </source>
</evidence>
<dbReference type="Pfam" id="PF00293">
    <property type="entry name" value="NUDIX"/>
    <property type="match status" value="1"/>
</dbReference>
<dbReference type="CDD" id="cd03429">
    <property type="entry name" value="NUDIX_NADH_pyrophosphatase_Nudt13"/>
    <property type="match status" value="1"/>
</dbReference>
<evidence type="ECO:0000259" key="7">
    <source>
        <dbReference type="PROSITE" id="PS51462"/>
    </source>
</evidence>
<dbReference type="Pfam" id="PF09296">
    <property type="entry name" value="NUDIX-like"/>
    <property type="match status" value="1"/>
</dbReference>
<dbReference type="RefSeq" id="WP_055433742.1">
    <property type="nucleotide sequence ID" value="NZ_CYHA01000002.1"/>
</dbReference>
<name>A0A0K6GW74_9NEIS</name>
<evidence type="ECO:0000256" key="4">
    <source>
        <dbReference type="ARBA" id="ARBA00022801"/>
    </source>
</evidence>
<dbReference type="PROSITE" id="PS51462">
    <property type="entry name" value="NUDIX"/>
    <property type="match status" value="1"/>
</dbReference>
<dbReference type="Gene3D" id="3.90.79.20">
    <property type="match status" value="1"/>
</dbReference>
<dbReference type="STRING" id="375574.GCA_001418035_01270"/>
<dbReference type="GO" id="GO:0016787">
    <property type="term" value="F:hydrolase activity"/>
    <property type="evidence" value="ECO:0007669"/>
    <property type="project" value="UniProtKB-KW"/>
</dbReference>
<reference evidence="9" key="1">
    <citation type="submission" date="2015-08" db="EMBL/GenBank/DDBJ databases">
        <authorList>
            <person name="Varghese N."/>
        </authorList>
    </citation>
    <scope>NUCLEOTIDE SEQUENCE [LARGE SCALE GENOMIC DNA]</scope>
    <source>
        <strain evidence="9">DSM 17901</strain>
    </source>
</reference>
<dbReference type="PROSITE" id="PS00893">
    <property type="entry name" value="NUDIX_BOX"/>
    <property type="match status" value="1"/>
</dbReference>
<keyword evidence="5" id="KW-0460">Magnesium</keyword>
<gene>
    <name evidence="8" type="ORF">Ga0061063_1479</name>
</gene>
<sequence>MPFELPAQPDPHLPERWCIFDGPLLWLTSDGALPDAQGAAGRSLGGRHFLGCHEGVNLFLAEEVAPSPGRPGQWLPLRQALMTLSANLVPAVARAAQIRQFRHTHRYCGHCAAPLYPHAHDQGLACRACGQMYYPRLSPAMMVAVWRGEELLLARSPHFAPGIYSALAGFVEPGETLEECVHRETHEEVGVTVHNLRYVGSQSWPFPHSLMLAFTAEYRDGVLTPQPGEIEEARWFSVHDLPEIPRQLSIAHWLITRTARWLRAGRPESGV</sequence>
<keyword evidence="3" id="KW-0479">Metal-binding</keyword>
<evidence type="ECO:0000256" key="5">
    <source>
        <dbReference type="ARBA" id="ARBA00022842"/>
    </source>
</evidence>
<dbReference type="EMBL" id="CYHA01000002">
    <property type="protein sequence ID" value="CUA82830.1"/>
    <property type="molecule type" value="Genomic_DNA"/>
</dbReference>
<feature type="domain" description="Nudix hydrolase" evidence="7">
    <location>
        <begin position="135"/>
        <end position="263"/>
    </location>
</feature>
<dbReference type="InterPro" id="IPR020084">
    <property type="entry name" value="NUDIX_hydrolase_CS"/>
</dbReference>
<organism evidence="8 9">
    <name type="scientific">Gulbenkiania indica</name>
    <dbReference type="NCBI Taxonomy" id="375574"/>
    <lineage>
        <taxon>Bacteria</taxon>
        <taxon>Pseudomonadati</taxon>
        <taxon>Pseudomonadota</taxon>
        <taxon>Betaproteobacteria</taxon>
        <taxon>Neisseriales</taxon>
        <taxon>Chromobacteriaceae</taxon>
        <taxon>Gulbenkiania</taxon>
    </lineage>
</organism>
<dbReference type="Proteomes" id="UP000243535">
    <property type="component" value="Unassembled WGS sequence"/>
</dbReference>
<dbReference type="NCBIfam" id="NF001299">
    <property type="entry name" value="PRK00241.1"/>
    <property type="match status" value="1"/>
</dbReference>
<dbReference type="GO" id="GO:0046872">
    <property type="term" value="F:metal ion binding"/>
    <property type="evidence" value="ECO:0007669"/>
    <property type="project" value="UniProtKB-KW"/>
</dbReference>
<dbReference type="PANTHER" id="PTHR11383">
    <property type="entry name" value="NUCLEOSIDE DIPHOSPHATE-LINKED MOIETY X MOTIF 13"/>
    <property type="match status" value="1"/>
</dbReference>
<proteinExistence type="predicted"/>
<accession>A0A0K6GW74</accession>
<dbReference type="OrthoDB" id="9791656at2"/>
<evidence type="ECO:0000256" key="1">
    <source>
        <dbReference type="ARBA" id="ARBA00001946"/>
    </source>
</evidence>
<dbReference type="Gene3D" id="3.90.79.10">
    <property type="entry name" value="Nucleoside Triphosphate Pyrophosphohydrolase"/>
    <property type="match status" value="1"/>
</dbReference>
<comment type="cofactor">
    <cofactor evidence="1">
        <name>Mg(2+)</name>
        <dbReference type="ChEBI" id="CHEBI:18420"/>
    </cofactor>
</comment>
<protein>
    <recommendedName>
        <fullName evidence="2">NAD(+) diphosphatase</fullName>
        <ecNumber evidence="2">3.6.1.22</ecNumber>
    </recommendedName>
</protein>